<gene>
    <name evidence="1" type="ORF">CBW46_013310</name>
</gene>
<comment type="caution">
    <text evidence="1">The sequence shown here is derived from an EMBL/GenBank/DDBJ whole genome shotgun (WGS) entry which is preliminary data.</text>
</comment>
<sequence>MGAHTVRLSRQIGAAWIYGNKSGITRIKDLLHKCNLTISALSCHGNPLHTNEAIASQHQNDLNKPCLSQDSLASTLW</sequence>
<accession>A0A2W1NAZ9</accession>
<organism evidence="1 2">
    <name type="scientific">Paenibacillus xerothermodurans</name>
    <dbReference type="NCBI Taxonomy" id="1977292"/>
    <lineage>
        <taxon>Bacteria</taxon>
        <taxon>Bacillati</taxon>
        <taxon>Bacillota</taxon>
        <taxon>Bacilli</taxon>
        <taxon>Bacillales</taxon>
        <taxon>Paenibacillaceae</taxon>
        <taxon>Paenibacillus</taxon>
    </lineage>
</organism>
<evidence type="ECO:0000313" key="2">
    <source>
        <dbReference type="Proteomes" id="UP000214746"/>
    </source>
</evidence>
<name>A0A2W1NAZ9_PAEXE</name>
<protein>
    <submittedName>
        <fullName evidence="1">Uncharacterized protein</fullName>
    </submittedName>
</protein>
<keyword evidence="2" id="KW-1185">Reference proteome</keyword>
<dbReference type="Proteomes" id="UP000214746">
    <property type="component" value="Unassembled WGS sequence"/>
</dbReference>
<reference evidence="1" key="1">
    <citation type="submission" date="2018-06" db="EMBL/GenBank/DDBJ databases">
        <title>Paenibacillus xerothermodurans sp. nov. an extremely dry heat resistant spore forming bacterium isolated from the soil of Cape Canaveral, Florida.</title>
        <authorList>
            <person name="Seuylemezian A."/>
            <person name="Kaur N."/>
            <person name="Patil P."/>
            <person name="Patil P."/>
            <person name="Mayilraj S."/>
            <person name="Vaishampayan P."/>
        </authorList>
    </citation>
    <scope>NUCLEOTIDE SEQUENCE [LARGE SCALE GENOMIC DNA]</scope>
    <source>
        <strain evidence="1">ATCC 27380</strain>
    </source>
</reference>
<dbReference type="AlphaFoldDB" id="A0A2W1NAZ9"/>
<proteinExistence type="predicted"/>
<evidence type="ECO:0000313" key="1">
    <source>
        <dbReference type="EMBL" id="PZE20411.1"/>
    </source>
</evidence>
<dbReference type="EMBL" id="NHRJ02000007">
    <property type="protein sequence ID" value="PZE20411.1"/>
    <property type="molecule type" value="Genomic_DNA"/>
</dbReference>